<dbReference type="Proteomes" id="UP000024404">
    <property type="component" value="Unassembled WGS sequence"/>
</dbReference>
<accession>A0A8R1Y2F1</accession>
<name>A0A8R1Y2F1_ONCVO</name>
<proteinExistence type="predicted"/>
<evidence type="ECO:0000313" key="2">
    <source>
        <dbReference type="Proteomes" id="UP000024404"/>
    </source>
</evidence>
<reference evidence="2" key="1">
    <citation type="submission" date="2013-10" db="EMBL/GenBank/DDBJ databases">
        <title>Genome sequencing of Onchocerca volvulus.</title>
        <authorList>
            <person name="Cotton J."/>
            <person name="Tsai J."/>
            <person name="Stanley E."/>
            <person name="Tracey A."/>
            <person name="Holroyd N."/>
            <person name="Lustigman S."/>
            <person name="Berriman M."/>
        </authorList>
    </citation>
    <scope>NUCLEOTIDE SEQUENCE</scope>
</reference>
<dbReference type="AlphaFoldDB" id="A0A8R1Y2F1"/>
<dbReference type="EMBL" id="CMVM020000181">
    <property type="status" value="NOT_ANNOTATED_CDS"/>
    <property type="molecule type" value="Genomic_DNA"/>
</dbReference>
<protein>
    <submittedName>
        <fullName evidence="1">Uncharacterized protein</fullName>
    </submittedName>
</protein>
<evidence type="ECO:0000313" key="1">
    <source>
        <dbReference type="EnsemblMetazoa" id="OVOC6822.1"/>
    </source>
</evidence>
<organism evidence="1 2">
    <name type="scientific">Onchocerca volvulus</name>
    <dbReference type="NCBI Taxonomy" id="6282"/>
    <lineage>
        <taxon>Eukaryota</taxon>
        <taxon>Metazoa</taxon>
        <taxon>Ecdysozoa</taxon>
        <taxon>Nematoda</taxon>
        <taxon>Chromadorea</taxon>
        <taxon>Rhabditida</taxon>
        <taxon>Spirurina</taxon>
        <taxon>Spiruromorpha</taxon>
        <taxon>Filarioidea</taxon>
        <taxon>Onchocercidae</taxon>
        <taxon>Onchocerca</taxon>
    </lineage>
</organism>
<keyword evidence="2" id="KW-1185">Reference proteome</keyword>
<reference evidence="1" key="2">
    <citation type="submission" date="2022-06" db="UniProtKB">
        <authorList>
            <consortium name="EnsemblMetazoa"/>
        </authorList>
    </citation>
    <scope>IDENTIFICATION</scope>
</reference>
<sequence>MICTICSTMIEEIQIVIMDPNVMIINKKNSGEAVLSKFAFLDVNGQLNERCYIPRQNHKMNKFFRRMRKGIKDEAQITSDNISLIFADPFSLLH</sequence>
<dbReference type="EnsemblMetazoa" id="OVOC6822.1">
    <property type="protein sequence ID" value="OVOC6822.1"/>
    <property type="gene ID" value="WBGene00243631"/>
</dbReference>